<keyword evidence="6" id="KW-1185">Reference proteome</keyword>
<dbReference type="SUPFAM" id="SSF47954">
    <property type="entry name" value="Cyclin-like"/>
    <property type="match status" value="2"/>
</dbReference>
<evidence type="ECO:0000313" key="6">
    <source>
        <dbReference type="Proteomes" id="UP000243579"/>
    </source>
</evidence>
<evidence type="ECO:0000256" key="1">
    <source>
        <dbReference type="ARBA" id="ARBA00023127"/>
    </source>
</evidence>
<comment type="caution">
    <text evidence="5">The sequence shown here is derived from an EMBL/GenBank/DDBJ whole genome shotgun (WGS) entry which is preliminary data.</text>
</comment>
<dbReference type="EMBL" id="JNBR01000002">
    <property type="protein sequence ID" value="OQS01717.1"/>
    <property type="molecule type" value="Genomic_DNA"/>
</dbReference>
<proteinExistence type="inferred from homology"/>
<feature type="domain" description="Cyclin-like" evidence="4">
    <location>
        <begin position="167"/>
        <end position="294"/>
    </location>
</feature>
<dbReference type="InterPro" id="IPR039361">
    <property type="entry name" value="Cyclin"/>
</dbReference>
<dbReference type="AlphaFoldDB" id="A0A1V9ZUN3"/>
<keyword evidence="1 2" id="KW-0195">Cyclin</keyword>
<dbReference type="STRING" id="1202772.A0A1V9ZUN3"/>
<reference evidence="5 6" key="1">
    <citation type="journal article" date="2014" name="Genome Biol. Evol.">
        <title>The secreted proteins of Achlya hypogyna and Thraustotheca clavata identify the ancestral oomycete secretome and reveal gene acquisitions by horizontal gene transfer.</title>
        <authorList>
            <person name="Misner I."/>
            <person name="Blouin N."/>
            <person name="Leonard G."/>
            <person name="Richards T.A."/>
            <person name="Lane C.E."/>
        </authorList>
    </citation>
    <scope>NUCLEOTIDE SEQUENCE [LARGE SCALE GENOMIC DNA]</scope>
    <source>
        <strain evidence="5 6">ATCC 48635</strain>
    </source>
</reference>
<feature type="region of interest" description="Disordered" evidence="3">
    <location>
        <begin position="1"/>
        <end position="23"/>
    </location>
</feature>
<comment type="similarity">
    <text evidence="2">Belongs to the cyclin family.</text>
</comment>
<accession>A0A1V9ZUN3</accession>
<dbReference type="Proteomes" id="UP000243579">
    <property type="component" value="Unassembled WGS sequence"/>
</dbReference>
<gene>
    <name evidence="5" type="ORF">ACHHYP_00344</name>
</gene>
<evidence type="ECO:0000256" key="2">
    <source>
        <dbReference type="RuleBase" id="RU000383"/>
    </source>
</evidence>
<dbReference type="SMART" id="SM00385">
    <property type="entry name" value="CYCLIN"/>
    <property type="match status" value="2"/>
</dbReference>
<dbReference type="PANTHER" id="PTHR10177">
    <property type="entry name" value="CYCLINS"/>
    <property type="match status" value="1"/>
</dbReference>
<sequence>MDLLCHEDPAVSTPESTTPPNNNDAILSLEAIEDTLAVLRATEARSMANPKYIHDVQTDGMTAEWRANVVGWMTNVAGMLNFEVKTTALAMNYFDRFLSERSVEKPQVEVLALACVLAASKFNEQDALTITEAVAISGDHEAATIVAAEKDLLKTLNWQLHAVLPHHFLECHIERLEADATVLDLCLDLLSRTAVDMKMLAFPPSTLAVACLSVAFSELHMPFPAARFEADMVGGYRACKAAVAAIARPAPAVAECATPTAPTKLKRSASPSGVEDVYECDSPVVIKRQRLYSA</sequence>
<dbReference type="OrthoDB" id="64224at2759"/>
<evidence type="ECO:0000259" key="4">
    <source>
        <dbReference type="SMART" id="SM00385"/>
    </source>
</evidence>
<protein>
    <recommendedName>
        <fullName evidence="4">Cyclin-like domain-containing protein</fullName>
    </recommendedName>
</protein>
<dbReference type="InterPro" id="IPR013763">
    <property type="entry name" value="Cyclin-like_dom"/>
</dbReference>
<feature type="domain" description="Cyclin-like" evidence="4">
    <location>
        <begin position="71"/>
        <end position="154"/>
    </location>
</feature>
<dbReference type="InterPro" id="IPR006671">
    <property type="entry name" value="Cyclin_N"/>
</dbReference>
<dbReference type="Pfam" id="PF00134">
    <property type="entry name" value="Cyclin_N"/>
    <property type="match status" value="1"/>
</dbReference>
<evidence type="ECO:0000256" key="3">
    <source>
        <dbReference type="SAM" id="MobiDB-lite"/>
    </source>
</evidence>
<dbReference type="Pfam" id="PF02984">
    <property type="entry name" value="Cyclin_C"/>
    <property type="match status" value="1"/>
</dbReference>
<organism evidence="5 6">
    <name type="scientific">Achlya hypogyna</name>
    <name type="common">Oomycete</name>
    <name type="synonym">Protoachlya hypogyna</name>
    <dbReference type="NCBI Taxonomy" id="1202772"/>
    <lineage>
        <taxon>Eukaryota</taxon>
        <taxon>Sar</taxon>
        <taxon>Stramenopiles</taxon>
        <taxon>Oomycota</taxon>
        <taxon>Saprolegniomycetes</taxon>
        <taxon>Saprolegniales</taxon>
        <taxon>Achlyaceae</taxon>
        <taxon>Achlya</taxon>
    </lineage>
</organism>
<feature type="compositionally biased region" description="Polar residues" evidence="3">
    <location>
        <begin position="13"/>
        <end position="23"/>
    </location>
</feature>
<dbReference type="Gene3D" id="1.10.472.10">
    <property type="entry name" value="Cyclin-like"/>
    <property type="match status" value="2"/>
</dbReference>
<name>A0A1V9ZUN3_ACHHY</name>
<dbReference type="InterPro" id="IPR004367">
    <property type="entry name" value="Cyclin_C-dom"/>
</dbReference>
<evidence type="ECO:0000313" key="5">
    <source>
        <dbReference type="EMBL" id="OQS01717.1"/>
    </source>
</evidence>
<dbReference type="InterPro" id="IPR036915">
    <property type="entry name" value="Cyclin-like_sf"/>
</dbReference>